<dbReference type="PROSITE" id="PS50206">
    <property type="entry name" value="RHODANESE_3"/>
    <property type="match status" value="1"/>
</dbReference>
<sequence length="121" mass="13743">MRKPRKFAACLLLALCLFALPASADENEIWWKDAVDEAAREGYSLIDTRDLAELLDSDTDAIIIDARADYEFEAGHVPDAENLEFDLGDKLSLSQEKRAAFEELVGSDRKRKLVIYCRSFR</sequence>
<accession>A0A6I6JE11</accession>
<keyword evidence="1" id="KW-0732">Signal</keyword>
<feature type="chain" id="PRO_5026222622" evidence="1">
    <location>
        <begin position="25"/>
        <end position="121"/>
    </location>
</feature>
<proteinExistence type="predicted"/>
<dbReference type="Gene3D" id="3.40.250.10">
    <property type="entry name" value="Rhodanese-like domain"/>
    <property type="match status" value="1"/>
</dbReference>
<organism evidence="3 4">
    <name type="scientific">Pseudodesulfovibrio cashew</name>
    <dbReference type="NCBI Taxonomy" id="2678688"/>
    <lineage>
        <taxon>Bacteria</taxon>
        <taxon>Pseudomonadati</taxon>
        <taxon>Thermodesulfobacteriota</taxon>
        <taxon>Desulfovibrionia</taxon>
        <taxon>Desulfovibrionales</taxon>
        <taxon>Desulfovibrionaceae</taxon>
    </lineage>
</organism>
<reference evidence="3 4" key="1">
    <citation type="submission" date="2019-11" db="EMBL/GenBank/DDBJ databases">
        <authorList>
            <person name="Zheng R.K."/>
            <person name="Sun C.M."/>
        </authorList>
    </citation>
    <scope>NUCLEOTIDE SEQUENCE [LARGE SCALE GENOMIC DNA]</scope>
    <source>
        <strain evidence="3 4">SRB007</strain>
    </source>
</reference>
<dbReference type="CDD" id="cd00158">
    <property type="entry name" value="RHOD"/>
    <property type="match status" value="1"/>
</dbReference>
<dbReference type="AlphaFoldDB" id="A0A6I6JE11"/>
<dbReference type="EMBL" id="CP046400">
    <property type="protein sequence ID" value="QGY39409.1"/>
    <property type="molecule type" value="Genomic_DNA"/>
</dbReference>
<dbReference type="InterPro" id="IPR036873">
    <property type="entry name" value="Rhodanese-like_dom_sf"/>
</dbReference>
<dbReference type="SUPFAM" id="SSF52821">
    <property type="entry name" value="Rhodanese/Cell cycle control phosphatase"/>
    <property type="match status" value="1"/>
</dbReference>
<protein>
    <submittedName>
        <fullName evidence="3">Rhodanese-like domain-containing protein</fullName>
    </submittedName>
</protein>
<feature type="signal peptide" evidence="1">
    <location>
        <begin position="1"/>
        <end position="24"/>
    </location>
</feature>
<name>A0A6I6JE11_9BACT</name>
<evidence type="ECO:0000313" key="3">
    <source>
        <dbReference type="EMBL" id="QGY39409.1"/>
    </source>
</evidence>
<evidence type="ECO:0000256" key="1">
    <source>
        <dbReference type="SAM" id="SignalP"/>
    </source>
</evidence>
<evidence type="ECO:0000259" key="2">
    <source>
        <dbReference type="PROSITE" id="PS50206"/>
    </source>
</evidence>
<dbReference type="InterPro" id="IPR001763">
    <property type="entry name" value="Rhodanese-like_dom"/>
</dbReference>
<evidence type="ECO:0000313" key="4">
    <source>
        <dbReference type="Proteomes" id="UP000428328"/>
    </source>
</evidence>
<feature type="domain" description="Rhodanese" evidence="2">
    <location>
        <begin position="57"/>
        <end position="119"/>
    </location>
</feature>
<gene>
    <name evidence="3" type="ORF">GM415_04490</name>
</gene>
<dbReference type="Pfam" id="PF00581">
    <property type="entry name" value="Rhodanese"/>
    <property type="match status" value="1"/>
</dbReference>
<keyword evidence="4" id="KW-1185">Reference proteome</keyword>
<dbReference type="Proteomes" id="UP000428328">
    <property type="component" value="Chromosome"/>
</dbReference>
<dbReference type="KEGG" id="psel:GM415_04490"/>